<accession>A0A1B7LVH0</accession>
<gene>
    <name evidence="1" type="ORF">A6F49_00730</name>
</gene>
<reference evidence="1 2" key="1">
    <citation type="submission" date="2016-04" db="EMBL/GenBank/DDBJ databases">
        <title>First whole genome shotgun sequence of the bacterium Enteractinococcus sp. strain UASWS1574.</title>
        <authorList>
            <person name="Crovadore J."/>
            <person name="Chablais R."/>
            <person name="Lefort F."/>
        </authorList>
    </citation>
    <scope>NUCLEOTIDE SEQUENCE [LARGE SCALE GENOMIC DNA]</scope>
    <source>
        <strain evidence="1 2">UASWS1574</strain>
    </source>
</reference>
<organism evidence="1 2">
    <name type="scientific">Enteractinococcus helveticum</name>
    <dbReference type="NCBI Taxonomy" id="1837282"/>
    <lineage>
        <taxon>Bacteria</taxon>
        <taxon>Bacillati</taxon>
        <taxon>Actinomycetota</taxon>
        <taxon>Actinomycetes</taxon>
        <taxon>Micrococcales</taxon>
        <taxon>Micrococcaceae</taxon>
    </lineage>
</organism>
<dbReference type="OrthoDB" id="3541280at2"/>
<dbReference type="EMBL" id="LXEY01000106">
    <property type="protein sequence ID" value="OAV53328.1"/>
    <property type="molecule type" value="Genomic_DNA"/>
</dbReference>
<dbReference type="Pfam" id="PF04328">
    <property type="entry name" value="Sel_put"/>
    <property type="match status" value="1"/>
</dbReference>
<dbReference type="InterPro" id="IPR007423">
    <property type="entry name" value="Sel_put"/>
</dbReference>
<name>A0A1B7LVH0_9MICC</name>
<evidence type="ECO:0000313" key="1">
    <source>
        <dbReference type="EMBL" id="OAV53328.1"/>
    </source>
</evidence>
<proteinExistence type="predicted"/>
<dbReference type="Proteomes" id="UP000078292">
    <property type="component" value="Unassembled WGS sequence"/>
</dbReference>
<dbReference type="STRING" id="1837282.A6F49_00730"/>
<protein>
    <submittedName>
        <fullName evidence="1">Small protein</fullName>
    </submittedName>
</protein>
<evidence type="ECO:0000313" key="2">
    <source>
        <dbReference type="Proteomes" id="UP000078292"/>
    </source>
</evidence>
<dbReference type="AlphaFoldDB" id="A0A1B7LVH0"/>
<keyword evidence="2" id="KW-1185">Reference proteome</keyword>
<sequence length="73" mass="8778">MSQQRSASTAWQQVVRAAQGVRWWITNVMGDRSYDTYVAHQRRHHPEAEVLCEKDFWRQKYKHQDENPEGRCC</sequence>
<dbReference type="RefSeq" id="WP_043055385.1">
    <property type="nucleotide sequence ID" value="NZ_LXEY01000106.1"/>
</dbReference>
<comment type="caution">
    <text evidence="1">The sequence shown here is derived from an EMBL/GenBank/DDBJ whole genome shotgun (WGS) entry which is preliminary data.</text>
</comment>